<dbReference type="CTD" id="78773658"/>
<gene>
    <name evidence="1" type="ORF">GCK72_003590</name>
</gene>
<evidence type="ECO:0000313" key="2">
    <source>
        <dbReference type="Proteomes" id="UP000483820"/>
    </source>
</evidence>
<comment type="caution">
    <text evidence="1">The sequence shown here is derived from an EMBL/GenBank/DDBJ whole genome shotgun (WGS) entry which is preliminary data.</text>
</comment>
<dbReference type="RefSeq" id="XP_053592781.1">
    <property type="nucleotide sequence ID" value="XM_053724136.1"/>
</dbReference>
<reference evidence="1 2" key="1">
    <citation type="submission" date="2019-12" db="EMBL/GenBank/DDBJ databases">
        <title>Chromosome-level assembly of the Caenorhabditis remanei genome.</title>
        <authorList>
            <person name="Teterina A.A."/>
            <person name="Willis J.H."/>
            <person name="Phillips P.C."/>
        </authorList>
    </citation>
    <scope>NUCLEOTIDE SEQUENCE [LARGE SCALE GENOMIC DNA]</scope>
    <source>
        <strain evidence="1 2">PX506</strain>
        <tissue evidence="1">Whole organism</tissue>
    </source>
</reference>
<feature type="non-terminal residue" evidence="1">
    <location>
        <position position="200"/>
    </location>
</feature>
<sequence>MRRPTTTTSSSMSSSRILEHTTITSSKIIGGSRRTLFFNYYSSSLILLLLLLSSLIPSTDARTTVTEGGQPLTELLSSLDQPYPCGHVVEAEHFLSTAVALKFPRLIQLAHFFANHSKNFDPQLLDKSSFLPFPPFEVSFARRTHFYGLQLNCTGNNHRWLPRLVFVSHDPINANRKAYLTLQLDQFDVDMCSAVNCHTK</sequence>
<dbReference type="Proteomes" id="UP000483820">
    <property type="component" value="Chromosome I"/>
</dbReference>
<organism evidence="1 2">
    <name type="scientific">Caenorhabditis remanei</name>
    <name type="common">Caenorhabditis vulgaris</name>
    <dbReference type="NCBI Taxonomy" id="31234"/>
    <lineage>
        <taxon>Eukaryota</taxon>
        <taxon>Metazoa</taxon>
        <taxon>Ecdysozoa</taxon>
        <taxon>Nematoda</taxon>
        <taxon>Chromadorea</taxon>
        <taxon>Rhabditida</taxon>
        <taxon>Rhabditina</taxon>
        <taxon>Rhabditomorpha</taxon>
        <taxon>Rhabditoidea</taxon>
        <taxon>Rhabditidae</taxon>
        <taxon>Peloderinae</taxon>
        <taxon>Caenorhabditis</taxon>
    </lineage>
</organism>
<dbReference type="AlphaFoldDB" id="A0A6A5HZ37"/>
<dbReference type="KEGG" id="crq:GCK72_003590"/>
<name>A0A6A5HZ37_CAERE</name>
<dbReference type="EMBL" id="WUAV01000001">
    <property type="protein sequence ID" value="KAF1771762.1"/>
    <property type="molecule type" value="Genomic_DNA"/>
</dbReference>
<proteinExistence type="predicted"/>
<evidence type="ECO:0000313" key="1">
    <source>
        <dbReference type="EMBL" id="KAF1771762.1"/>
    </source>
</evidence>
<accession>A0A6A5HZ37</accession>
<protein>
    <submittedName>
        <fullName evidence="1">Uncharacterized protein</fullName>
    </submittedName>
</protein>
<dbReference type="GeneID" id="78773658"/>